<keyword evidence="1" id="KW-0456">Lyase</keyword>
<dbReference type="GO" id="GO:0016051">
    <property type="term" value="P:carbohydrate biosynthetic process"/>
    <property type="evidence" value="ECO:0007669"/>
    <property type="project" value="InterPro"/>
</dbReference>
<reference evidence="3 4" key="1">
    <citation type="submission" date="2019-12" db="EMBL/GenBank/DDBJ databases">
        <authorList>
            <person name="Li J."/>
            <person name="Shi Y."/>
            <person name="Xu G."/>
            <person name="Xiao D."/>
            <person name="Ran X."/>
        </authorList>
    </citation>
    <scope>NUCLEOTIDE SEQUENCE [LARGE SCALE GENOMIC DNA]</scope>
    <source>
        <strain evidence="3 4">JCM 15915</strain>
    </source>
</reference>
<comment type="caution">
    <text evidence="3">The sequence shown here is derived from an EMBL/GenBank/DDBJ whole genome shotgun (WGS) entry which is preliminary data.</text>
</comment>
<dbReference type="Gene3D" id="3.30.230.60">
    <property type="entry name" value="Formaldehyde-activating enzyme"/>
    <property type="match status" value="1"/>
</dbReference>
<dbReference type="InterPro" id="IPR020568">
    <property type="entry name" value="Ribosomal_Su5_D2-typ_SF"/>
</dbReference>
<dbReference type="OrthoDB" id="5116495at2"/>
<dbReference type="InterPro" id="IPR037075">
    <property type="entry name" value="HCHO-activating_enzyme_sf"/>
</dbReference>
<keyword evidence="4" id="KW-1185">Reference proteome</keyword>
<dbReference type="RefSeq" id="WP_129316068.1">
    <property type="nucleotide sequence ID" value="NZ_NOIQ01000017.1"/>
</dbReference>
<accession>A0A7M3SW41</accession>
<dbReference type="EMBL" id="WOGT01000012">
    <property type="protein sequence ID" value="MUN56006.1"/>
    <property type="molecule type" value="Genomic_DNA"/>
</dbReference>
<dbReference type="Pfam" id="PF08714">
    <property type="entry name" value="Fae"/>
    <property type="match status" value="1"/>
</dbReference>
<evidence type="ECO:0000256" key="1">
    <source>
        <dbReference type="ARBA" id="ARBA00023239"/>
    </source>
</evidence>
<dbReference type="AlphaFoldDB" id="A0A7M3SW41"/>
<evidence type="ECO:0000313" key="3">
    <source>
        <dbReference type="EMBL" id="MUN56006.1"/>
    </source>
</evidence>
<gene>
    <name evidence="3" type="ORF">GMA10_12440</name>
</gene>
<evidence type="ECO:0000313" key="4">
    <source>
        <dbReference type="Proteomes" id="UP000462152"/>
    </source>
</evidence>
<dbReference type="Proteomes" id="UP000462152">
    <property type="component" value="Unassembled WGS sequence"/>
</dbReference>
<organism evidence="3 4">
    <name type="scientific">Rothia koreensis</name>
    <dbReference type="NCBI Taxonomy" id="592378"/>
    <lineage>
        <taxon>Bacteria</taxon>
        <taxon>Bacillati</taxon>
        <taxon>Actinomycetota</taxon>
        <taxon>Actinomycetes</taxon>
        <taxon>Micrococcales</taxon>
        <taxon>Micrococcaceae</taxon>
        <taxon>Rothia</taxon>
    </lineage>
</organism>
<dbReference type="SUPFAM" id="SSF54211">
    <property type="entry name" value="Ribosomal protein S5 domain 2-like"/>
    <property type="match status" value="1"/>
</dbReference>
<dbReference type="InterPro" id="IPR014826">
    <property type="entry name" value="HCHO-activating_enzyme"/>
</dbReference>
<protein>
    <recommendedName>
        <fullName evidence="2">Formaldehyde-activating enzyme domain-containing protein</fullName>
    </recommendedName>
</protein>
<dbReference type="GO" id="GO:0016840">
    <property type="term" value="F:carbon-nitrogen lyase activity"/>
    <property type="evidence" value="ECO:0007669"/>
    <property type="project" value="InterPro"/>
</dbReference>
<sequence length="175" mass="18179">MSTSDIDGKLSQGWGGKTPNGCHVNVLLARRGSPTAAGIAQVFTSPTSGFTPILACLGPDQPSYVTVNPPTVILNKTPAVTDLEQSLVSGAAQVGISQGVLDAVAEDLLGADQETVVLVSLWLDPEAADETEVRHSSREATLSALREAIDGQGQEARLGLVGSRESVTHPFYNGD</sequence>
<name>A0A7M3SW41_9MICC</name>
<feature type="domain" description="Formaldehyde-activating enzyme" evidence="2">
    <location>
        <begin position="18"/>
        <end position="171"/>
    </location>
</feature>
<proteinExistence type="predicted"/>
<evidence type="ECO:0000259" key="2">
    <source>
        <dbReference type="Pfam" id="PF08714"/>
    </source>
</evidence>